<keyword evidence="7 9" id="KW-0239">DNA-directed DNA polymerase</keyword>
<dbReference type="InterPro" id="IPR022637">
    <property type="entry name" value="DNA_polIII_beta_cen"/>
</dbReference>
<dbReference type="PANTHER" id="PTHR30478">
    <property type="entry name" value="DNA POLYMERASE III SUBUNIT BETA"/>
    <property type="match status" value="1"/>
</dbReference>
<feature type="domain" description="DNA polymerase III beta sliding clamp C-terminal" evidence="12">
    <location>
        <begin position="248"/>
        <end position="366"/>
    </location>
</feature>
<dbReference type="GO" id="GO:0003677">
    <property type="term" value="F:DNA binding"/>
    <property type="evidence" value="ECO:0007669"/>
    <property type="project" value="UniProtKB-UniRule"/>
</dbReference>
<feature type="domain" description="DNA polymerase III beta sliding clamp N-terminal" evidence="10">
    <location>
        <begin position="1"/>
        <end position="122"/>
    </location>
</feature>
<reference evidence="13" key="1">
    <citation type="submission" date="2020-02" db="EMBL/GenBank/DDBJ databases">
        <authorList>
            <person name="Meier V. D."/>
        </authorList>
    </citation>
    <scope>NUCLEOTIDE SEQUENCE</scope>
    <source>
        <strain evidence="13">AVDCRST_MAG79</strain>
    </source>
</reference>
<dbReference type="GO" id="GO:0005737">
    <property type="term" value="C:cytoplasm"/>
    <property type="evidence" value="ECO:0007669"/>
    <property type="project" value="UniProtKB-SubCell"/>
</dbReference>
<evidence type="ECO:0000256" key="2">
    <source>
        <dbReference type="ARBA" id="ARBA00010752"/>
    </source>
</evidence>
<dbReference type="GO" id="GO:0003887">
    <property type="term" value="F:DNA-directed DNA polymerase activity"/>
    <property type="evidence" value="ECO:0007669"/>
    <property type="project" value="UniProtKB-UniRule"/>
</dbReference>
<dbReference type="InterPro" id="IPR022634">
    <property type="entry name" value="DNA_polIII_beta_N"/>
</dbReference>
<sequence>MKITCAKAHLAERLGIVGRGASTRAGMQAASGILISALDPEAPVELAATDMELSLRVPLTAEVDEPGRAVLPARLAQEIVRVLPGSDVTLEVAGEGGRLQIRAGGGEYALHTYPADDFPRLPVVDQERVFRLDRTVFAQTLERVVRAASKDESRPVLTGVLVQFEPGRLTMAATDSYRLAMKETPLEDAVPEPLEAIIPGRALGELQRLIGGSTGPLEVAVEPNSVAFGLDGVWLTSRRIEGQFPNFRSLVPDTFEHDITVPRAEFAEIVRRVGIFARHTAPIRLRFEDGEARVAAQTPDVGEARESLPTAFGGEPIEIGFNAEYLREGIDVVAGDDLRVRLINPLRPALLRGEDEDFWYLLMPIRLS</sequence>
<evidence type="ECO:0000313" key="13">
    <source>
        <dbReference type="EMBL" id="CAA9523895.1"/>
    </source>
</evidence>
<evidence type="ECO:0000256" key="8">
    <source>
        <dbReference type="ARBA" id="ARBA00023125"/>
    </source>
</evidence>
<protein>
    <recommendedName>
        <fullName evidence="9">Beta sliding clamp</fullName>
    </recommendedName>
</protein>
<evidence type="ECO:0000256" key="4">
    <source>
        <dbReference type="ARBA" id="ARBA00022679"/>
    </source>
</evidence>
<dbReference type="GO" id="GO:0006271">
    <property type="term" value="P:DNA strand elongation involved in DNA replication"/>
    <property type="evidence" value="ECO:0007669"/>
    <property type="project" value="TreeGrafter"/>
</dbReference>
<dbReference type="AlphaFoldDB" id="A0A6J4TI78"/>
<dbReference type="PANTHER" id="PTHR30478:SF0">
    <property type="entry name" value="BETA SLIDING CLAMP"/>
    <property type="match status" value="1"/>
</dbReference>
<dbReference type="PIRSF" id="PIRSF000804">
    <property type="entry name" value="DNA_pol_III_b"/>
    <property type="match status" value="1"/>
</dbReference>
<keyword evidence="4 9" id="KW-0808">Transferase</keyword>
<dbReference type="SMART" id="SM00480">
    <property type="entry name" value="POL3Bc"/>
    <property type="match status" value="1"/>
</dbReference>
<dbReference type="SUPFAM" id="SSF55979">
    <property type="entry name" value="DNA clamp"/>
    <property type="match status" value="3"/>
</dbReference>
<dbReference type="EMBL" id="CADCWC010000068">
    <property type="protein sequence ID" value="CAA9523895.1"/>
    <property type="molecule type" value="Genomic_DNA"/>
</dbReference>
<accession>A0A6J4TI78</accession>
<gene>
    <name evidence="13" type="ORF">AVDCRST_MAG79-366</name>
</gene>
<name>A0A6J4TI78_9ACTN</name>
<dbReference type="Gene3D" id="3.70.10.10">
    <property type="match status" value="1"/>
</dbReference>
<dbReference type="Pfam" id="PF00712">
    <property type="entry name" value="DNA_pol3_beta"/>
    <property type="match status" value="1"/>
</dbReference>
<dbReference type="Pfam" id="PF02768">
    <property type="entry name" value="DNA_pol3_beta_3"/>
    <property type="match status" value="1"/>
</dbReference>
<dbReference type="CDD" id="cd00140">
    <property type="entry name" value="beta_clamp"/>
    <property type="match status" value="1"/>
</dbReference>
<evidence type="ECO:0000256" key="1">
    <source>
        <dbReference type="ARBA" id="ARBA00004496"/>
    </source>
</evidence>
<evidence type="ECO:0000259" key="11">
    <source>
        <dbReference type="Pfam" id="PF02767"/>
    </source>
</evidence>
<dbReference type="GO" id="GO:0009360">
    <property type="term" value="C:DNA polymerase III complex"/>
    <property type="evidence" value="ECO:0007669"/>
    <property type="project" value="InterPro"/>
</dbReference>
<keyword evidence="8" id="KW-0238">DNA-binding</keyword>
<evidence type="ECO:0000259" key="12">
    <source>
        <dbReference type="Pfam" id="PF02768"/>
    </source>
</evidence>
<comment type="subcellular location">
    <subcellularLocation>
        <location evidence="1 9">Cytoplasm</location>
    </subcellularLocation>
</comment>
<comment type="similarity">
    <text evidence="2 9">Belongs to the beta sliding clamp family.</text>
</comment>
<dbReference type="InterPro" id="IPR001001">
    <property type="entry name" value="DNA_polIII_beta"/>
</dbReference>
<dbReference type="Gene3D" id="3.10.150.10">
    <property type="entry name" value="DNA Polymerase III, subunit A, domain 2"/>
    <property type="match status" value="1"/>
</dbReference>
<proteinExistence type="inferred from homology"/>
<keyword evidence="6 9" id="KW-0235">DNA replication</keyword>
<feature type="domain" description="DNA polymerase III beta sliding clamp central" evidence="11">
    <location>
        <begin position="132"/>
        <end position="246"/>
    </location>
</feature>
<dbReference type="GO" id="GO:0008408">
    <property type="term" value="F:3'-5' exonuclease activity"/>
    <property type="evidence" value="ECO:0007669"/>
    <property type="project" value="InterPro"/>
</dbReference>
<evidence type="ECO:0000256" key="7">
    <source>
        <dbReference type="ARBA" id="ARBA00022932"/>
    </source>
</evidence>
<comment type="function">
    <text evidence="9">Confers DNA tethering and processivity to DNA polymerases and other proteins. Acts as a clamp, forming a ring around DNA (a reaction catalyzed by the clamp-loading complex) which diffuses in an ATP-independent manner freely and bidirectionally along dsDNA. Initially characterized for its ability to contact the catalytic subunit of DNA polymerase III (Pol III), a complex, multichain enzyme responsible for most of the replicative synthesis in bacteria; Pol III exhibits 3'-5' exonuclease proofreading activity. The beta chain is required for initiation of replication as well as for processivity of DNA replication.</text>
</comment>
<comment type="subunit">
    <text evidence="9">Forms a ring-shaped head-to-tail homodimer around DNA.</text>
</comment>
<evidence type="ECO:0000256" key="9">
    <source>
        <dbReference type="PIRNR" id="PIRNR000804"/>
    </source>
</evidence>
<keyword evidence="3 9" id="KW-0963">Cytoplasm</keyword>
<evidence type="ECO:0000256" key="3">
    <source>
        <dbReference type="ARBA" id="ARBA00022490"/>
    </source>
</evidence>
<dbReference type="NCBIfam" id="TIGR00663">
    <property type="entry name" value="dnan"/>
    <property type="match status" value="1"/>
</dbReference>
<dbReference type="InterPro" id="IPR046938">
    <property type="entry name" value="DNA_clamp_sf"/>
</dbReference>
<dbReference type="InterPro" id="IPR022635">
    <property type="entry name" value="DNA_polIII_beta_C"/>
</dbReference>
<organism evidence="13">
    <name type="scientific">uncultured Thermoleophilia bacterium</name>
    <dbReference type="NCBI Taxonomy" id="1497501"/>
    <lineage>
        <taxon>Bacteria</taxon>
        <taxon>Bacillati</taxon>
        <taxon>Actinomycetota</taxon>
        <taxon>Thermoleophilia</taxon>
        <taxon>environmental samples</taxon>
    </lineage>
</organism>
<keyword evidence="5 9" id="KW-0548">Nucleotidyltransferase</keyword>
<evidence type="ECO:0000256" key="6">
    <source>
        <dbReference type="ARBA" id="ARBA00022705"/>
    </source>
</evidence>
<evidence type="ECO:0000256" key="5">
    <source>
        <dbReference type="ARBA" id="ARBA00022695"/>
    </source>
</evidence>
<dbReference type="Pfam" id="PF02767">
    <property type="entry name" value="DNA_pol3_beta_2"/>
    <property type="match status" value="1"/>
</dbReference>
<evidence type="ECO:0000259" key="10">
    <source>
        <dbReference type="Pfam" id="PF00712"/>
    </source>
</evidence>